<evidence type="ECO:0000313" key="2">
    <source>
        <dbReference type="EMBL" id="WTU76852.1"/>
    </source>
</evidence>
<dbReference type="Gene3D" id="1.25.40.10">
    <property type="entry name" value="Tetratricopeptide repeat domain"/>
    <property type="match status" value="1"/>
</dbReference>
<evidence type="ECO:0000256" key="1">
    <source>
        <dbReference type="SAM" id="Coils"/>
    </source>
</evidence>
<gene>
    <name evidence="2" type="ORF">OG327_27930</name>
</gene>
<feature type="coiled-coil region" evidence="1">
    <location>
        <begin position="566"/>
        <end position="600"/>
    </location>
</feature>
<accession>A0AAU2JYC5</accession>
<keyword evidence="1" id="KW-0175">Coiled coil</keyword>
<sequence length="676" mass="72412">MTDATGEGTTGLERARAAAIRGAWDEAYAAYVRAQEAGELGPAELADFAGVAYAAGHLDVAIETWERLHGDLARLGEDNGAAGAAVRVAMHLLFDTALMAPVRGWLRRAERLLDPAAATPAHAWHAVVCSFERLLSGDLDAARDRADRAVEIGRDTDAAAAAIGRVAQARLMMLDGDVERGLALLEDAGAATMSGDLDPLSTGVVYCELVCALQGLAQYDLAEQWTEAMERWARTNAIGSLHGRCRVHRAEIMRLRGQCANAEQEVLLACDELRPYVRRELGWPLTELGRIRLRRGDLAGAETALLAAHRLGWDPEPGLSLVRLAHGDADAAAAMIREALARPLPVPSKELPPTTGLRRAPLLAAQVKIAVARADLEAARDAAQELEEVAGRFGSSALTASARQARAEVLLAAGDAVGASALFTDAVRAWSEIGAPYETAECRLRLADAHGALGHHQAATLEREAARLAFERIARAPVADPAQSGTTEANTFVREADYWTVVFEGRRMTVRDSKGMHHLARLLAAPGRELHVLDLAAADTDDPTAASGLLRAGDAGPGPVLDDRAKNMYRRRLTEIEDDIEEARADHDTARQAQAVFEREFLVAELARAVGLGGRDRRAGAASERARAAVTQAVRKAVSRLRSASPGLGDHLDLTIRTGTYCAYLPDPRFPSTWST</sequence>
<dbReference type="EMBL" id="CP108264">
    <property type="protein sequence ID" value="WTU76852.1"/>
    <property type="molecule type" value="Genomic_DNA"/>
</dbReference>
<dbReference type="SUPFAM" id="SSF48452">
    <property type="entry name" value="TPR-like"/>
    <property type="match status" value="1"/>
</dbReference>
<dbReference type="AlphaFoldDB" id="A0AAU2JYC5"/>
<reference evidence="2" key="1">
    <citation type="submission" date="2022-10" db="EMBL/GenBank/DDBJ databases">
        <title>The complete genomes of actinobacterial strains from the NBC collection.</title>
        <authorList>
            <person name="Joergensen T.S."/>
            <person name="Alvarez Arevalo M."/>
            <person name="Sterndorff E.B."/>
            <person name="Faurdal D."/>
            <person name="Vuksanovic O."/>
            <person name="Mourched A.-S."/>
            <person name="Charusanti P."/>
            <person name="Shaw S."/>
            <person name="Blin K."/>
            <person name="Weber T."/>
        </authorList>
    </citation>
    <scope>NUCLEOTIDE SEQUENCE</scope>
    <source>
        <strain evidence="2">NBC_00049</strain>
    </source>
</reference>
<name>A0AAU2JYC5_9ACTN</name>
<protein>
    <submittedName>
        <fullName evidence="2">Transcriptional regulator</fullName>
    </submittedName>
</protein>
<dbReference type="InterPro" id="IPR011990">
    <property type="entry name" value="TPR-like_helical_dom_sf"/>
</dbReference>
<organism evidence="2">
    <name type="scientific">Streptomyces sp. NBC_00049</name>
    <dbReference type="NCBI Taxonomy" id="2903617"/>
    <lineage>
        <taxon>Bacteria</taxon>
        <taxon>Bacillati</taxon>
        <taxon>Actinomycetota</taxon>
        <taxon>Actinomycetes</taxon>
        <taxon>Kitasatosporales</taxon>
        <taxon>Streptomycetaceae</taxon>
        <taxon>Streptomyces</taxon>
    </lineage>
</organism>
<proteinExistence type="predicted"/>